<organism evidence="1 2">
    <name type="scientific">Albimonas pacifica</name>
    <dbReference type="NCBI Taxonomy" id="1114924"/>
    <lineage>
        <taxon>Bacteria</taxon>
        <taxon>Pseudomonadati</taxon>
        <taxon>Pseudomonadota</taxon>
        <taxon>Alphaproteobacteria</taxon>
        <taxon>Rhodobacterales</taxon>
        <taxon>Paracoccaceae</taxon>
        <taxon>Albimonas</taxon>
    </lineage>
</organism>
<sequence length="315" mass="33324">MSDKVAPGSAGHGRFRVTPGLQVHFNPQGGDGAWPVGVTETRLRGLLRDARGRLAMGDLARVDVTRETALPPYQGVLDLFSNGERGGYWDLRWSQAAVASGGAASSIGGKVGWLEDLGPHGNHLPQVNLAEQGILQTDGAAVWVELAEAETFFLASRFGMPASPAMTALYAWRPLNPNDSTLRRLFQLGGSGAGSIGGAFGFDWRTVHNDGAVVFNGPVPRNFGSLDTIAEWSRFAGATTGQQRFFLNGAEQTYNRHSGGTAGSTEAAFRVGGGYSGATLFGVHLRLYAALVLDRQLTSVERAAVVAHMQGAFPA</sequence>
<dbReference type="Proteomes" id="UP000199377">
    <property type="component" value="Unassembled WGS sequence"/>
</dbReference>
<dbReference type="RefSeq" id="WP_092866619.1">
    <property type="nucleotide sequence ID" value="NZ_FOQH01000054.1"/>
</dbReference>
<gene>
    <name evidence="1" type="ORF">SAMN05216258_1543</name>
</gene>
<proteinExistence type="predicted"/>
<dbReference type="OrthoDB" id="7888684at2"/>
<protein>
    <submittedName>
        <fullName evidence="1">Uncharacterized protein</fullName>
    </submittedName>
</protein>
<keyword evidence="2" id="KW-1185">Reference proteome</keyword>
<evidence type="ECO:0000313" key="2">
    <source>
        <dbReference type="Proteomes" id="UP000199377"/>
    </source>
</evidence>
<dbReference type="EMBL" id="FOQH01000054">
    <property type="protein sequence ID" value="SFJ35654.1"/>
    <property type="molecule type" value="Genomic_DNA"/>
</dbReference>
<reference evidence="1 2" key="1">
    <citation type="submission" date="2016-10" db="EMBL/GenBank/DDBJ databases">
        <authorList>
            <person name="de Groot N.N."/>
        </authorList>
    </citation>
    <scope>NUCLEOTIDE SEQUENCE [LARGE SCALE GENOMIC DNA]</scope>
    <source>
        <strain evidence="1 2">CGMCC 1.11030</strain>
    </source>
</reference>
<name>A0A1I3QNA5_9RHOB</name>
<accession>A0A1I3QNA5</accession>
<dbReference type="STRING" id="1114924.SAMN05216258_1543"/>
<dbReference type="AlphaFoldDB" id="A0A1I3QNA5"/>
<evidence type="ECO:0000313" key="1">
    <source>
        <dbReference type="EMBL" id="SFJ35654.1"/>
    </source>
</evidence>